<proteinExistence type="predicted"/>
<dbReference type="SFLD" id="SFLDS00003">
    <property type="entry name" value="Haloacid_Dehalogenase"/>
    <property type="match status" value="1"/>
</dbReference>
<organism evidence="1">
    <name type="scientific">marine metagenome</name>
    <dbReference type="NCBI Taxonomy" id="408172"/>
    <lineage>
        <taxon>unclassified sequences</taxon>
        <taxon>metagenomes</taxon>
        <taxon>ecological metagenomes</taxon>
    </lineage>
</organism>
<dbReference type="InterPro" id="IPR023214">
    <property type="entry name" value="HAD_sf"/>
</dbReference>
<dbReference type="InterPro" id="IPR023198">
    <property type="entry name" value="PGP-like_dom2"/>
</dbReference>
<feature type="non-terminal residue" evidence="1">
    <location>
        <position position="1"/>
    </location>
</feature>
<dbReference type="NCBIfam" id="TIGR01509">
    <property type="entry name" value="HAD-SF-IA-v3"/>
    <property type="match status" value="1"/>
</dbReference>
<dbReference type="Pfam" id="PF00702">
    <property type="entry name" value="Hydrolase"/>
    <property type="match status" value="1"/>
</dbReference>
<dbReference type="InterPro" id="IPR006439">
    <property type="entry name" value="HAD-SF_hydro_IA"/>
</dbReference>
<accession>A0A381QI25</accession>
<dbReference type="CDD" id="cd02603">
    <property type="entry name" value="HAD_sEH-N_like"/>
    <property type="match status" value="1"/>
</dbReference>
<dbReference type="SFLD" id="SFLDG01129">
    <property type="entry name" value="C1.5:_HAD__Beta-PGM__Phosphata"/>
    <property type="match status" value="1"/>
</dbReference>
<dbReference type="PANTHER" id="PTHR47829">
    <property type="entry name" value="HYDROLASE, PUTATIVE (AFU_ORTHOLOGUE AFUA_1G12880)-RELATED"/>
    <property type="match status" value="1"/>
</dbReference>
<dbReference type="PRINTS" id="PR00413">
    <property type="entry name" value="HADHALOGNASE"/>
</dbReference>
<dbReference type="EMBL" id="UINC01001372">
    <property type="protein sequence ID" value="SUZ78992.1"/>
    <property type="molecule type" value="Genomic_DNA"/>
</dbReference>
<dbReference type="PANTHER" id="PTHR47829:SF1">
    <property type="entry name" value="HAD FAMILY PHOSPHATASE"/>
    <property type="match status" value="1"/>
</dbReference>
<protein>
    <submittedName>
        <fullName evidence="1">Uncharacterized protein</fullName>
    </submittedName>
</protein>
<gene>
    <name evidence="1" type="ORF">METZ01_LOCUS31846</name>
</gene>
<dbReference type="AlphaFoldDB" id="A0A381QI25"/>
<dbReference type="InterPro" id="IPR052898">
    <property type="entry name" value="ACAD10-like"/>
</dbReference>
<dbReference type="Gene3D" id="3.40.50.1000">
    <property type="entry name" value="HAD superfamily/HAD-like"/>
    <property type="match status" value="1"/>
</dbReference>
<dbReference type="InterPro" id="IPR036412">
    <property type="entry name" value="HAD-like_sf"/>
</dbReference>
<evidence type="ECO:0000313" key="1">
    <source>
        <dbReference type="EMBL" id="SUZ78992.1"/>
    </source>
</evidence>
<reference evidence="1" key="1">
    <citation type="submission" date="2018-05" db="EMBL/GenBank/DDBJ databases">
        <authorList>
            <person name="Lanie J.A."/>
            <person name="Ng W.-L."/>
            <person name="Kazmierczak K.M."/>
            <person name="Andrzejewski T.M."/>
            <person name="Davidsen T.M."/>
            <person name="Wayne K.J."/>
            <person name="Tettelin H."/>
            <person name="Glass J.I."/>
            <person name="Rusch D."/>
            <person name="Podicherti R."/>
            <person name="Tsui H.-C.T."/>
            <person name="Winkler M.E."/>
        </authorList>
    </citation>
    <scope>NUCLEOTIDE SEQUENCE</scope>
</reference>
<sequence length="215" mass="24243">VIKSSQSPIDAVVFDWGGVITVPPSPVVDRLYRDARVDKKKLKDRQDQYREEDSESHFARLERGELTLSEYLAWSRNDLPGAELIWDPSSPYFLFPQLEVVPEVVERIVELRARGFATGLLTNNIAEAWPVVADGLALDELFDVVVNSAFVGMRKPEHRIYMHTVDQLGVSADRVLFLDDNRTNVEAAIACGLHTIEVKQPISALETLERKLESV</sequence>
<dbReference type="Gene3D" id="1.10.150.240">
    <property type="entry name" value="Putative phosphatase, domain 2"/>
    <property type="match status" value="1"/>
</dbReference>
<dbReference type="SUPFAM" id="SSF56784">
    <property type="entry name" value="HAD-like"/>
    <property type="match status" value="1"/>
</dbReference>
<name>A0A381QI25_9ZZZZ</name>